<dbReference type="EMBL" id="CP107941">
    <property type="protein sequence ID" value="WUI83662.1"/>
    <property type="molecule type" value="Genomic_DNA"/>
</dbReference>
<proteinExistence type="predicted"/>
<keyword evidence="2" id="KW-1185">Reference proteome</keyword>
<dbReference type="RefSeq" id="WP_328372897.1">
    <property type="nucleotide sequence ID" value="NZ_CP107941.1"/>
</dbReference>
<reference evidence="1 2" key="1">
    <citation type="submission" date="2022-10" db="EMBL/GenBank/DDBJ databases">
        <title>The complete genomes of actinobacterial strains from the NBC collection.</title>
        <authorList>
            <person name="Joergensen T.S."/>
            <person name="Alvarez Arevalo M."/>
            <person name="Sterndorff E.B."/>
            <person name="Faurdal D."/>
            <person name="Vuksanovic O."/>
            <person name="Mourched A.-S."/>
            <person name="Charusanti P."/>
            <person name="Shaw S."/>
            <person name="Blin K."/>
            <person name="Weber T."/>
        </authorList>
    </citation>
    <scope>NUCLEOTIDE SEQUENCE [LARGE SCALE GENOMIC DNA]</scope>
    <source>
        <strain evidence="1 2">NBC_00396</strain>
    </source>
</reference>
<organism evidence="1 2">
    <name type="scientific">Micromonospora zamorensis</name>
    <dbReference type="NCBI Taxonomy" id="709883"/>
    <lineage>
        <taxon>Bacteria</taxon>
        <taxon>Bacillati</taxon>
        <taxon>Actinomycetota</taxon>
        <taxon>Actinomycetes</taxon>
        <taxon>Micromonosporales</taxon>
        <taxon>Micromonosporaceae</taxon>
        <taxon>Micromonospora</taxon>
    </lineage>
</organism>
<dbReference type="Proteomes" id="UP001346877">
    <property type="component" value="Chromosome"/>
</dbReference>
<protein>
    <submittedName>
        <fullName evidence="1">Uncharacterized protein</fullName>
    </submittedName>
</protein>
<evidence type="ECO:0000313" key="2">
    <source>
        <dbReference type="Proteomes" id="UP001346877"/>
    </source>
</evidence>
<gene>
    <name evidence="1" type="ORF">OG375_04705</name>
</gene>
<accession>A0ABZ1PKG9</accession>
<name>A0ABZ1PKG9_9ACTN</name>
<sequence>MNAVINLGNGDSLQLEPARRALRLYPGVGGAQVELTLNMSKIHGLTPDIAYQVNARVYIEDNTNRQQQRMLCALHATNPITPIVRAGAVQLSGFVTDEQLRVVEQLRGGGDLWLNLRLTTSSIEWQADSIPADQYQPPLISDEELEGLRQDALRRDDALRATTKFLTEKFGPLPSSAKVTFERPLTKQRTGDLRFDINAGEWASQLVHVQAGAFVELLVPLARGADYTGAVTALREARELLRQGRVEPAIVEARKAVEQVRVAYGTQKLFSAAVKKPPRQRTLDERWAFMVEDLFSTMSGAGHKDEVTKDFEYTREDGEMLIVATAGMLKRLSADSTSL</sequence>
<evidence type="ECO:0000313" key="1">
    <source>
        <dbReference type="EMBL" id="WUI83662.1"/>
    </source>
</evidence>